<dbReference type="GO" id="GO:0034975">
    <property type="term" value="P:protein folding in endoplasmic reticulum"/>
    <property type="evidence" value="ECO:0007669"/>
    <property type="project" value="TreeGrafter"/>
</dbReference>
<sequence>MEATHNDKDSPISEENNDNLSHSKEQLEVKTSGFGGKFETNTPKSDRLEIGCSDYNYASASKGAKVLDFNKEVMGLIIYCGKTKITNFGHYSSNLQNFELFGSLVYPREKWVNLGVFKDGNMKHAQRLTLQKPKWVRYLKLNLSSHYGSEFYCTLNSVEIYEVDAVEGMLKDLISVQDSSFGPKESITKQISTALQSYPIVGEDIYESDATDASTKFGLENYNVKHEIFKSNALTSVLERRPQLVDGCLIAVKEIIAKNPQSKYLNVDHDHLAQVFDKVKKGCVNFMGPDVTKEFIQSIELLRVHIIEGKESYIDLENRFSQHKAENDAKLDSLRDMVASLRSFEHAATPTINVDISRVLPVVGFLTLLDAHKGLQMLHILRSVIPYFCGSILSNDNDADCTRGSAKYSTGSSCRGHDQHPETFRISARERLRPRGVTSKETFKILPHRPQPSIHLGGIIQSEISRGQQIPIHQEEDERPLRQIPVRDHLSEDTGTHHPLPARPIVQLTRHYVTKEHMDQRIKELIETQVLGATGDTTTLQGSLIAKEIFDIEISKCFHTPQIQKYK</sequence>
<dbReference type="Proteomes" id="UP000541444">
    <property type="component" value="Unassembled WGS sequence"/>
</dbReference>
<evidence type="ECO:0000256" key="1">
    <source>
        <dbReference type="ARBA" id="ARBA00004308"/>
    </source>
</evidence>
<dbReference type="OrthoDB" id="266334at2759"/>
<dbReference type="AlphaFoldDB" id="A0A7J7MV05"/>
<evidence type="ECO:0000313" key="8">
    <source>
        <dbReference type="Proteomes" id="UP000541444"/>
    </source>
</evidence>
<gene>
    <name evidence="7" type="ORF">GIB67_040161</name>
</gene>
<protein>
    <recommendedName>
        <fullName evidence="6">SUN domain-containing protein</fullName>
    </recommendedName>
</protein>
<evidence type="ECO:0000256" key="5">
    <source>
        <dbReference type="SAM" id="MobiDB-lite"/>
    </source>
</evidence>
<feature type="domain" description="SUN" evidence="6">
    <location>
        <begin position="1"/>
        <end position="165"/>
    </location>
</feature>
<evidence type="ECO:0000256" key="4">
    <source>
        <dbReference type="ARBA" id="ARBA00023136"/>
    </source>
</evidence>
<comment type="caution">
    <text evidence="7">The sequence shown here is derived from an EMBL/GenBank/DDBJ whole genome shotgun (WGS) entry which is preliminary data.</text>
</comment>
<feature type="region of interest" description="Disordered" evidence="5">
    <location>
        <begin position="1"/>
        <end position="40"/>
    </location>
</feature>
<evidence type="ECO:0000259" key="6">
    <source>
        <dbReference type="PROSITE" id="PS51469"/>
    </source>
</evidence>
<dbReference type="GO" id="GO:0005737">
    <property type="term" value="C:cytoplasm"/>
    <property type="evidence" value="ECO:0007669"/>
    <property type="project" value="TreeGrafter"/>
</dbReference>
<name>A0A7J7MV05_9MAGN</name>
<evidence type="ECO:0000256" key="3">
    <source>
        <dbReference type="ARBA" id="ARBA00022989"/>
    </source>
</evidence>
<dbReference type="PANTHER" id="PTHR12953:SF0">
    <property type="entry name" value="SUN DOMAIN-CONTAINING OSSIFICATION FACTOR"/>
    <property type="match status" value="1"/>
</dbReference>
<accession>A0A7J7MV05</accession>
<keyword evidence="3" id="KW-1133">Transmembrane helix</keyword>
<dbReference type="Pfam" id="PF07738">
    <property type="entry name" value="Sad1_UNC"/>
    <property type="match status" value="1"/>
</dbReference>
<dbReference type="PANTHER" id="PTHR12953">
    <property type="entry name" value="MEMBRANE PROTEIN CH1 RELATED"/>
    <property type="match status" value="1"/>
</dbReference>
<comment type="subcellular location">
    <subcellularLocation>
        <location evidence="1">Endomembrane system</location>
    </subcellularLocation>
</comment>
<keyword evidence="4" id="KW-0472">Membrane</keyword>
<keyword evidence="8" id="KW-1185">Reference proteome</keyword>
<feature type="non-terminal residue" evidence="7">
    <location>
        <position position="1"/>
    </location>
</feature>
<proteinExistence type="predicted"/>
<reference evidence="7 8" key="1">
    <citation type="journal article" date="2020" name="IScience">
        <title>Genome Sequencing of the Endangered Kingdonia uniflora (Circaeasteraceae, Ranunculales) Reveals Potential Mechanisms of Evolutionary Specialization.</title>
        <authorList>
            <person name="Sun Y."/>
            <person name="Deng T."/>
            <person name="Zhang A."/>
            <person name="Moore M.J."/>
            <person name="Landis J.B."/>
            <person name="Lin N."/>
            <person name="Zhang H."/>
            <person name="Zhang X."/>
            <person name="Huang J."/>
            <person name="Zhang X."/>
            <person name="Sun H."/>
            <person name="Wang H."/>
        </authorList>
    </citation>
    <scope>NUCLEOTIDE SEQUENCE [LARGE SCALE GENOMIC DNA]</scope>
    <source>
        <strain evidence="7">TB1705</strain>
        <tissue evidence="7">Leaf</tissue>
    </source>
</reference>
<feature type="compositionally biased region" description="Basic and acidic residues" evidence="5">
    <location>
        <begin position="1"/>
        <end position="11"/>
    </location>
</feature>
<evidence type="ECO:0000256" key="2">
    <source>
        <dbReference type="ARBA" id="ARBA00022692"/>
    </source>
</evidence>
<dbReference type="GO" id="GO:0012505">
    <property type="term" value="C:endomembrane system"/>
    <property type="evidence" value="ECO:0007669"/>
    <property type="project" value="UniProtKB-SubCell"/>
</dbReference>
<dbReference type="GO" id="GO:0016020">
    <property type="term" value="C:membrane"/>
    <property type="evidence" value="ECO:0007669"/>
    <property type="project" value="InterPro"/>
</dbReference>
<organism evidence="7 8">
    <name type="scientific">Kingdonia uniflora</name>
    <dbReference type="NCBI Taxonomy" id="39325"/>
    <lineage>
        <taxon>Eukaryota</taxon>
        <taxon>Viridiplantae</taxon>
        <taxon>Streptophyta</taxon>
        <taxon>Embryophyta</taxon>
        <taxon>Tracheophyta</taxon>
        <taxon>Spermatophyta</taxon>
        <taxon>Magnoliopsida</taxon>
        <taxon>Ranunculales</taxon>
        <taxon>Circaeasteraceae</taxon>
        <taxon>Kingdonia</taxon>
    </lineage>
</organism>
<dbReference type="PROSITE" id="PS51469">
    <property type="entry name" value="SUN"/>
    <property type="match status" value="1"/>
</dbReference>
<dbReference type="EMBL" id="JACGCM010001219">
    <property type="protein sequence ID" value="KAF6158647.1"/>
    <property type="molecule type" value="Genomic_DNA"/>
</dbReference>
<keyword evidence="2" id="KW-0812">Transmembrane</keyword>
<dbReference type="InterPro" id="IPR012919">
    <property type="entry name" value="SUN_dom"/>
</dbReference>
<evidence type="ECO:0000313" key="7">
    <source>
        <dbReference type="EMBL" id="KAF6158647.1"/>
    </source>
</evidence>
<dbReference type="InterPro" id="IPR045120">
    <property type="entry name" value="Suco/Slp1-like"/>
</dbReference>